<evidence type="ECO:0000313" key="5">
    <source>
        <dbReference type="Proteomes" id="UP001274896"/>
    </source>
</evidence>
<keyword evidence="5" id="KW-1185">Reference proteome</keyword>
<dbReference type="PANTHER" id="PTHR24559">
    <property type="entry name" value="TRANSPOSON TY3-I GAG-POL POLYPROTEIN"/>
    <property type="match status" value="1"/>
</dbReference>
<evidence type="ECO:0000256" key="2">
    <source>
        <dbReference type="ARBA" id="ARBA00012180"/>
    </source>
</evidence>
<comment type="caution">
    <text evidence="4">The sequence shown here is derived from an EMBL/GenBank/DDBJ whole genome shotgun (WGS) entry which is preliminary data.</text>
</comment>
<dbReference type="CDD" id="cd01647">
    <property type="entry name" value="RT_LTR"/>
    <property type="match status" value="1"/>
</dbReference>
<dbReference type="Gene3D" id="3.10.10.10">
    <property type="entry name" value="HIV Type 1 Reverse Transcriptase, subunit A, domain 1"/>
    <property type="match status" value="1"/>
</dbReference>
<dbReference type="Gene3D" id="3.30.70.270">
    <property type="match status" value="2"/>
</dbReference>
<evidence type="ECO:0000256" key="1">
    <source>
        <dbReference type="ARBA" id="ARBA00010879"/>
    </source>
</evidence>
<dbReference type="InterPro" id="IPR043502">
    <property type="entry name" value="DNA/RNA_pol_sf"/>
</dbReference>
<dbReference type="EMBL" id="JAUCMX010000021">
    <property type="protein sequence ID" value="KAK3514137.1"/>
    <property type="molecule type" value="Genomic_DNA"/>
</dbReference>
<dbReference type="Proteomes" id="UP001274896">
    <property type="component" value="Unassembled WGS sequence"/>
</dbReference>
<dbReference type="Gene3D" id="2.40.70.10">
    <property type="entry name" value="Acid Proteases"/>
    <property type="match status" value="1"/>
</dbReference>
<protein>
    <recommendedName>
        <fullName evidence="2">ribonuclease H</fullName>
        <ecNumber evidence="2">3.1.26.4</ecNumber>
    </recommendedName>
</protein>
<evidence type="ECO:0000313" key="4">
    <source>
        <dbReference type="EMBL" id="KAK3514137.1"/>
    </source>
</evidence>
<reference evidence="4" key="1">
    <citation type="submission" date="2023-06" db="EMBL/GenBank/DDBJ databases">
        <title>Male Hemibagrus guttatus genome.</title>
        <authorList>
            <person name="Bian C."/>
        </authorList>
    </citation>
    <scope>NUCLEOTIDE SEQUENCE</scope>
    <source>
        <strain evidence="4">Male_cb2023</strain>
        <tissue evidence="4">Muscle</tissue>
    </source>
</reference>
<dbReference type="InterPro" id="IPR021109">
    <property type="entry name" value="Peptidase_aspartic_dom_sf"/>
</dbReference>
<sequence>MSVRENYWCSCLTLKAILHYAQESLVVSALVDSRMAVNLIDHHLVEELCLPTLPCETPLRVTTMDNRPIGKGLITQQTILLNLQVGLLHFFVISSLANPIILGFPWLQRHDPPWKEGELTCWSLYCQDNCLRNIFLLSCLATSIESPSTAKNATLPREYHDLRKEFSKERATQLPPHCPWDCTIDLLPNAMQPRCKVFLLSLPETKSMDDYIEEALATGYIPPSTSLAAAGFFFVEKKDGGLRSCIDHRGLTVGYPYPLPLVPAALEQLREARVFSKLDLRSVYNLVWIREGDKWKTAFHTTRGHYKYLVMPYGLTEALAVFQAFINKIFKDIINQYVITYIDDILIYSTSYDDHVHHVQTVLTRLLHHQFYVKAEKCEFHKNSIKFLGYVISQMGVEMDSSKVKAVTDRPEPTTIKELQRFLGFPNFYHQFIRKPH</sequence>
<dbReference type="GO" id="GO:0004523">
    <property type="term" value="F:RNA-DNA hybrid ribonuclease activity"/>
    <property type="evidence" value="ECO:0007669"/>
    <property type="project" value="UniProtKB-EC"/>
</dbReference>
<proteinExistence type="inferred from homology"/>
<dbReference type="InterPro" id="IPR053134">
    <property type="entry name" value="RNA-dir_DNA_polymerase"/>
</dbReference>
<organism evidence="4 5">
    <name type="scientific">Hemibagrus guttatus</name>
    <dbReference type="NCBI Taxonomy" id="175788"/>
    <lineage>
        <taxon>Eukaryota</taxon>
        <taxon>Metazoa</taxon>
        <taxon>Chordata</taxon>
        <taxon>Craniata</taxon>
        <taxon>Vertebrata</taxon>
        <taxon>Euteleostomi</taxon>
        <taxon>Actinopterygii</taxon>
        <taxon>Neopterygii</taxon>
        <taxon>Teleostei</taxon>
        <taxon>Ostariophysi</taxon>
        <taxon>Siluriformes</taxon>
        <taxon>Bagridae</taxon>
        <taxon>Hemibagrus</taxon>
    </lineage>
</organism>
<name>A0AAE0Q5D7_9TELE</name>
<dbReference type="InterPro" id="IPR043128">
    <property type="entry name" value="Rev_trsase/Diguanyl_cyclase"/>
</dbReference>
<dbReference type="CDD" id="cd00303">
    <property type="entry name" value="retropepsin_like"/>
    <property type="match status" value="1"/>
</dbReference>
<dbReference type="Pfam" id="PF00078">
    <property type="entry name" value="RVT_1"/>
    <property type="match status" value="1"/>
</dbReference>
<gene>
    <name evidence="4" type="ORF">QTP70_005131</name>
</gene>
<dbReference type="SUPFAM" id="SSF56672">
    <property type="entry name" value="DNA/RNA polymerases"/>
    <property type="match status" value="1"/>
</dbReference>
<comment type="similarity">
    <text evidence="1">Belongs to the beta type-B retroviral polymerase family. HERV class-II K(HML-2) pol subfamily.</text>
</comment>
<dbReference type="EC" id="3.1.26.4" evidence="2"/>
<feature type="domain" description="Reverse transcriptase" evidence="3">
    <location>
        <begin position="168"/>
        <end position="392"/>
    </location>
</feature>
<dbReference type="AlphaFoldDB" id="A0AAE0Q5D7"/>
<dbReference type="InterPro" id="IPR000477">
    <property type="entry name" value="RT_dom"/>
</dbReference>
<dbReference type="PANTHER" id="PTHR24559:SF440">
    <property type="entry name" value="RIBONUCLEASE H"/>
    <property type="match status" value="1"/>
</dbReference>
<dbReference type="PROSITE" id="PS50878">
    <property type="entry name" value="RT_POL"/>
    <property type="match status" value="1"/>
</dbReference>
<evidence type="ECO:0000259" key="3">
    <source>
        <dbReference type="PROSITE" id="PS50878"/>
    </source>
</evidence>
<accession>A0AAE0Q5D7</accession>